<sequence length="61" mass="6754">MVLFQKHVASLHAFIADENICIPLNQPAYGTVVSSAKGTTLFTFRGLFSHMIRTSKISRNS</sequence>
<name>A0ABQ0K013_9BACT</name>
<comment type="caution">
    <text evidence="1">The sequence shown here is derived from an EMBL/GenBank/DDBJ whole genome shotgun (WGS) entry which is preliminary data.</text>
</comment>
<organism evidence="1 2">
    <name type="scientific">Candidatus Brocadia sinica JPN1</name>
    <dbReference type="NCBI Taxonomy" id="1197129"/>
    <lineage>
        <taxon>Bacteria</taxon>
        <taxon>Pseudomonadati</taxon>
        <taxon>Planctomycetota</taxon>
        <taxon>Candidatus Brocadiia</taxon>
        <taxon>Candidatus Brocadiales</taxon>
        <taxon>Candidatus Brocadiaceae</taxon>
        <taxon>Candidatus Brocadia</taxon>
    </lineage>
</organism>
<gene>
    <name evidence="1" type="ORF">BROSI_A2814</name>
</gene>
<dbReference type="EMBL" id="BAFN01000001">
    <property type="protein sequence ID" value="GAN34278.1"/>
    <property type="molecule type" value="Genomic_DNA"/>
</dbReference>
<accession>A0ABQ0K013</accession>
<evidence type="ECO:0000313" key="2">
    <source>
        <dbReference type="Proteomes" id="UP000032309"/>
    </source>
</evidence>
<evidence type="ECO:0000313" key="1">
    <source>
        <dbReference type="EMBL" id="GAN34278.1"/>
    </source>
</evidence>
<proteinExistence type="predicted"/>
<reference evidence="2" key="1">
    <citation type="journal article" date="2015" name="Genome Announc.">
        <title>Draft Genome Sequence of an Anaerobic Ammonium-Oxidizing Bacterium, "Candidatus Brocadia sinica".</title>
        <authorList>
            <person name="Oshiki M."/>
            <person name="Shinyako-Hata K."/>
            <person name="Satoh H."/>
            <person name="Okabe S."/>
        </authorList>
    </citation>
    <scope>NUCLEOTIDE SEQUENCE [LARGE SCALE GENOMIC DNA]</scope>
    <source>
        <strain evidence="2">JPN1</strain>
    </source>
</reference>
<keyword evidence="2" id="KW-1185">Reference proteome</keyword>
<dbReference type="Proteomes" id="UP000032309">
    <property type="component" value="Unassembled WGS sequence"/>
</dbReference>
<protein>
    <submittedName>
        <fullName evidence="1">Vacuolar protein sorting-associated protein</fullName>
    </submittedName>
</protein>